<dbReference type="EMBL" id="SACM01000002">
    <property type="protein sequence ID" value="RVT86078.1"/>
    <property type="molecule type" value="Genomic_DNA"/>
</dbReference>
<proteinExistence type="predicted"/>
<dbReference type="AlphaFoldDB" id="A0A3S2UHI7"/>
<keyword evidence="2" id="KW-1185">Reference proteome</keyword>
<organism evidence="1 2">
    <name type="scientific">Inhella crocodyli</name>
    <dbReference type="NCBI Taxonomy" id="2499851"/>
    <lineage>
        <taxon>Bacteria</taxon>
        <taxon>Pseudomonadati</taxon>
        <taxon>Pseudomonadota</taxon>
        <taxon>Betaproteobacteria</taxon>
        <taxon>Burkholderiales</taxon>
        <taxon>Sphaerotilaceae</taxon>
        <taxon>Inhella</taxon>
    </lineage>
</organism>
<reference evidence="1 2" key="1">
    <citation type="submission" date="2019-01" db="EMBL/GenBank/DDBJ databases">
        <authorList>
            <person name="Chen W.-M."/>
        </authorList>
    </citation>
    <scope>NUCLEOTIDE SEQUENCE [LARGE SCALE GENOMIC DNA]</scope>
    <source>
        <strain evidence="1 2">CCP-18</strain>
    </source>
</reference>
<dbReference type="RefSeq" id="WP_127682576.1">
    <property type="nucleotide sequence ID" value="NZ_SACM01000002.1"/>
</dbReference>
<evidence type="ECO:0000313" key="2">
    <source>
        <dbReference type="Proteomes" id="UP000288587"/>
    </source>
</evidence>
<name>A0A3S2UHI7_9BURK</name>
<dbReference type="Proteomes" id="UP000288587">
    <property type="component" value="Unassembled WGS sequence"/>
</dbReference>
<gene>
    <name evidence="1" type="ORF">EOD73_08520</name>
</gene>
<sequence length="322" mass="36039">MPPDTPSPSPSALPCPRCDSRMDRHVLPVLHARTVEVDHCNGCRLVWFDAHESVALTGLGWARLIRLLQDGNGLALPPARPSPPACPHCESPLKAVHNRSRYGEFVMQECPNRHGHLHSHTGVLAERGFVRGLLPAERAAWSSREHPLNCLNCGAPTRGETERCRYCDSPLVVIDVPRLMHGLRHANDAAQPTPKPAGQPFSWACVACGAAMDPNEDLACRSCGQPAIAPALVDLNPLLDQAEVRWHDAETERRLALARQRPTFVPRERRPGDHRDTQLARLTRFTRRDDDPLEQLGAPRWVAQLWRYSGVLGLLVLIWWWR</sequence>
<evidence type="ECO:0000313" key="1">
    <source>
        <dbReference type="EMBL" id="RVT86078.1"/>
    </source>
</evidence>
<protein>
    <submittedName>
        <fullName evidence="1">Uncharacterized protein</fullName>
    </submittedName>
</protein>
<comment type="caution">
    <text evidence="1">The sequence shown here is derived from an EMBL/GenBank/DDBJ whole genome shotgun (WGS) entry which is preliminary data.</text>
</comment>
<accession>A0A3S2UHI7</accession>
<dbReference type="OrthoDB" id="9814037at2"/>